<dbReference type="Pfam" id="PF02518">
    <property type="entry name" value="HATPase_c"/>
    <property type="match status" value="1"/>
</dbReference>
<dbReference type="EC" id="2.7.13.3" evidence="3"/>
<sequence>MPALSWSQGRDAIGKKPAIAYYTVSTSRHQVALRRSGTIEMDSEQGRSAAKDGKAEKVGLSRLCRPTGIFGGLSGKLLILTVVFMSMAEVLIFVPSVANMRLRWLEDRLSTAAAAAIAIDGLQTAELPRALQKETLMATGTRAIVLRKDGTSRLLATAEMPASVDDMYDLSDVSQPTAIRDALDTLIFGGNRIIRVFGPVGGDAGTGIEVVLKDTRLRNAMLAYSRSVFLVSILISLFTATLIFFAINRIMIRPIRRLTDSMQAYSDDPEDPSRVLVPDQGRDELAVAGRHLAAMQTQLQKTLKQQKNLAALGLAVSKINHDMRNILSAAQLMSDRLVDVDDPMVKRFAPKLLRTIDRAVGYTTEVLSYGQTSESAPRRRKIRLMELIVEVRDILAIDPESGVEFIEQLGPDLEVDADSEQLFRIIHNLCRNAHQALIASSDAEPDSMKRITVSAHRIGSVVSITVDDTGPGMPQKARENLFTAFRGSARSGGTGLGLAIARELVLAHGGTIALVEKPAAGTQFRIEIPDRPVSLDDYRSKSLQEN</sequence>
<dbReference type="STRING" id="363754.RHSP_19789"/>
<dbReference type="InterPro" id="IPR003660">
    <property type="entry name" value="HAMP_dom"/>
</dbReference>
<feature type="domain" description="HAMP" evidence="11">
    <location>
        <begin position="249"/>
        <end position="304"/>
    </location>
</feature>
<keyword evidence="8" id="KW-0067">ATP-binding</keyword>
<dbReference type="AlphaFoldDB" id="N6V5P5"/>
<dbReference type="PANTHER" id="PTHR44936">
    <property type="entry name" value="SENSOR PROTEIN CREC"/>
    <property type="match status" value="1"/>
</dbReference>
<dbReference type="PATRIC" id="fig|363754.4.peg.3956"/>
<dbReference type="InterPro" id="IPR050980">
    <property type="entry name" value="2C_sensor_his_kinase"/>
</dbReference>
<evidence type="ECO:0000313" key="13">
    <source>
        <dbReference type="Proteomes" id="UP000012429"/>
    </source>
</evidence>
<dbReference type="Pfam" id="PF00672">
    <property type="entry name" value="HAMP"/>
    <property type="match status" value="1"/>
</dbReference>
<dbReference type="SUPFAM" id="SSF55874">
    <property type="entry name" value="ATPase domain of HSP90 chaperone/DNA topoisomerase II/histidine kinase"/>
    <property type="match status" value="1"/>
</dbReference>
<evidence type="ECO:0000313" key="12">
    <source>
        <dbReference type="EMBL" id="ENN86382.1"/>
    </source>
</evidence>
<evidence type="ECO:0000259" key="10">
    <source>
        <dbReference type="PROSITE" id="PS50109"/>
    </source>
</evidence>
<dbReference type="PROSITE" id="PS50885">
    <property type="entry name" value="HAMP"/>
    <property type="match status" value="1"/>
</dbReference>
<dbReference type="EMBL" id="AQHN01000070">
    <property type="protein sequence ID" value="ENN86382.1"/>
    <property type="molecule type" value="Genomic_DNA"/>
</dbReference>
<dbReference type="GO" id="GO:0005524">
    <property type="term" value="F:ATP binding"/>
    <property type="evidence" value="ECO:0007669"/>
    <property type="project" value="UniProtKB-KW"/>
</dbReference>
<evidence type="ECO:0000256" key="1">
    <source>
        <dbReference type="ARBA" id="ARBA00000085"/>
    </source>
</evidence>
<dbReference type="InterPro" id="IPR036890">
    <property type="entry name" value="HATPase_C_sf"/>
</dbReference>
<dbReference type="PANTHER" id="PTHR44936:SF10">
    <property type="entry name" value="SENSOR PROTEIN RSTB"/>
    <property type="match status" value="1"/>
</dbReference>
<dbReference type="InterPro" id="IPR003594">
    <property type="entry name" value="HATPase_dom"/>
</dbReference>
<evidence type="ECO:0000256" key="8">
    <source>
        <dbReference type="ARBA" id="ARBA00022840"/>
    </source>
</evidence>
<dbReference type="Gene3D" id="6.10.340.10">
    <property type="match status" value="1"/>
</dbReference>
<dbReference type="Proteomes" id="UP000012429">
    <property type="component" value="Unassembled WGS sequence"/>
</dbReference>
<feature type="transmembrane region" description="Helical" evidence="9">
    <location>
        <begin position="228"/>
        <end position="247"/>
    </location>
</feature>
<evidence type="ECO:0000256" key="4">
    <source>
        <dbReference type="ARBA" id="ARBA00022553"/>
    </source>
</evidence>
<dbReference type="InterPro" id="IPR005467">
    <property type="entry name" value="His_kinase_dom"/>
</dbReference>
<dbReference type="CDD" id="cd00075">
    <property type="entry name" value="HATPase"/>
    <property type="match status" value="1"/>
</dbReference>
<keyword evidence="7 12" id="KW-0418">Kinase</keyword>
<dbReference type="GO" id="GO:0016020">
    <property type="term" value="C:membrane"/>
    <property type="evidence" value="ECO:0007669"/>
    <property type="project" value="UniProtKB-SubCell"/>
</dbReference>
<dbReference type="Gene3D" id="3.30.565.10">
    <property type="entry name" value="Histidine kinase-like ATPase, C-terminal domain"/>
    <property type="match status" value="1"/>
</dbReference>
<keyword evidence="4" id="KW-0597">Phosphoprotein</keyword>
<proteinExistence type="predicted"/>
<organism evidence="12 13">
    <name type="scientific">Rhizobium freirei PRF 81</name>
    <dbReference type="NCBI Taxonomy" id="363754"/>
    <lineage>
        <taxon>Bacteria</taxon>
        <taxon>Pseudomonadati</taxon>
        <taxon>Pseudomonadota</taxon>
        <taxon>Alphaproteobacteria</taxon>
        <taxon>Hyphomicrobiales</taxon>
        <taxon>Rhizobiaceae</taxon>
        <taxon>Rhizobium/Agrobacterium group</taxon>
        <taxon>Rhizobium</taxon>
    </lineage>
</organism>
<reference evidence="12 13" key="1">
    <citation type="journal article" date="2012" name="BMC Genomics">
        <title>Genomic basis of broad host range and environmental adaptability of Rhizobium tropici CIAT 899 and Rhizobium sp. PRF 81 which are used in inoculants for common bean (Phaseolus vulgaris L.).</title>
        <authorList>
            <person name="Ormeno-Orrillo E."/>
            <person name="Menna P."/>
            <person name="Almeida L.G."/>
            <person name="Ollero F.J."/>
            <person name="Nicolas M.F."/>
            <person name="Pains Rodrigues E."/>
            <person name="Shigueyoshi Nakatani A."/>
            <person name="Silva Batista J.S."/>
            <person name="Oliveira Chueire L.M."/>
            <person name="Souza R.C."/>
            <person name="Ribeiro Vasconcelos A.T."/>
            <person name="Megias M."/>
            <person name="Hungria M."/>
            <person name="Martinez-Romero E."/>
        </authorList>
    </citation>
    <scope>NUCLEOTIDE SEQUENCE [LARGE SCALE GENOMIC DNA]</scope>
    <source>
        <strain evidence="12 13">PRF 81</strain>
    </source>
</reference>
<evidence type="ECO:0000256" key="3">
    <source>
        <dbReference type="ARBA" id="ARBA00012438"/>
    </source>
</evidence>
<keyword evidence="5" id="KW-0808">Transferase</keyword>
<feature type="domain" description="Histidine kinase" evidence="10">
    <location>
        <begin position="318"/>
        <end position="532"/>
    </location>
</feature>
<comment type="catalytic activity">
    <reaction evidence="1">
        <text>ATP + protein L-histidine = ADP + protein N-phospho-L-histidine.</text>
        <dbReference type="EC" id="2.7.13.3"/>
    </reaction>
</comment>
<dbReference type="GO" id="GO:0007165">
    <property type="term" value="P:signal transduction"/>
    <property type="evidence" value="ECO:0007669"/>
    <property type="project" value="InterPro"/>
</dbReference>
<dbReference type="CDD" id="cd06225">
    <property type="entry name" value="HAMP"/>
    <property type="match status" value="1"/>
</dbReference>
<dbReference type="GO" id="GO:0004673">
    <property type="term" value="F:protein histidine kinase activity"/>
    <property type="evidence" value="ECO:0007669"/>
    <property type="project" value="UniProtKB-EC"/>
</dbReference>
<dbReference type="InterPro" id="IPR004358">
    <property type="entry name" value="Sig_transdc_His_kin-like_C"/>
</dbReference>
<keyword evidence="9" id="KW-0472">Membrane</keyword>
<accession>N6V5P5</accession>
<dbReference type="PRINTS" id="PR00344">
    <property type="entry name" value="BCTRLSENSOR"/>
</dbReference>
<keyword evidence="6" id="KW-0547">Nucleotide-binding</keyword>
<evidence type="ECO:0000256" key="7">
    <source>
        <dbReference type="ARBA" id="ARBA00022777"/>
    </source>
</evidence>
<evidence type="ECO:0000256" key="9">
    <source>
        <dbReference type="SAM" id="Phobius"/>
    </source>
</evidence>
<evidence type="ECO:0000259" key="11">
    <source>
        <dbReference type="PROSITE" id="PS50885"/>
    </source>
</evidence>
<evidence type="ECO:0000256" key="6">
    <source>
        <dbReference type="ARBA" id="ARBA00022741"/>
    </source>
</evidence>
<feature type="transmembrane region" description="Helical" evidence="9">
    <location>
        <begin position="77"/>
        <end position="98"/>
    </location>
</feature>
<protein>
    <recommendedName>
        <fullName evidence="3">histidine kinase</fullName>
        <ecNumber evidence="3">2.7.13.3</ecNumber>
    </recommendedName>
</protein>
<evidence type="ECO:0000256" key="5">
    <source>
        <dbReference type="ARBA" id="ARBA00022679"/>
    </source>
</evidence>
<keyword evidence="9" id="KW-1133">Transmembrane helix</keyword>
<gene>
    <name evidence="12" type="ORF">RHSP_19789</name>
</gene>
<dbReference type="SMART" id="SM00387">
    <property type="entry name" value="HATPase_c"/>
    <property type="match status" value="1"/>
</dbReference>
<comment type="caution">
    <text evidence="12">The sequence shown here is derived from an EMBL/GenBank/DDBJ whole genome shotgun (WGS) entry which is preliminary data.</text>
</comment>
<keyword evidence="13" id="KW-1185">Reference proteome</keyword>
<dbReference type="SMART" id="SM00304">
    <property type="entry name" value="HAMP"/>
    <property type="match status" value="1"/>
</dbReference>
<comment type="subcellular location">
    <subcellularLocation>
        <location evidence="2">Membrane</location>
    </subcellularLocation>
</comment>
<name>N6V5P5_9HYPH</name>
<dbReference type="PROSITE" id="PS50109">
    <property type="entry name" value="HIS_KIN"/>
    <property type="match status" value="1"/>
</dbReference>
<keyword evidence="9 12" id="KW-0812">Transmembrane</keyword>
<evidence type="ECO:0000256" key="2">
    <source>
        <dbReference type="ARBA" id="ARBA00004370"/>
    </source>
</evidence>